<sequence>LVLNADYQPLTYLPLSLWSWQDAVKAIFSGKVTVVDVYPDVTIRAASLELPLPSVIALNEYVPTYQSRPAFTKRNVFLRDEYRCQYCADQFHTRDLSLDHVVPRCRGGRLTWDNAVTSCRHCNGRKGSLDVTQLGRVGMRLQRSP</sequence>
<dbReference type="EMBL" id="OU594955">
    <property type="protein sequence ID" value="CAG9281277.1"/>
    <property type="molecule type" value="Genomic_DNA"/>
</dbReference>
<protein>
    <recommendedName>
        <fullName evidence="1">HNH nuclease domain-containing protein</fullName>
    </recommendedName>
</protein>
<dbReference type="InterPro" id="IPR052892">
    <property type="entry name" value="NA-targeting_endonuclease"/>
</dbReference>
<feature type="non-terminal residue" evidence="2">
    <location>
        <position position="145"/>
    </location>
</feature>
<dbReference type="SMART" id="SM00507">
    <property type="entry name" value="HNHc"/>
    <property type="match status" value="1"/>
</dbReference>
<feature type="domain" description="HNH nuclease" evidence="1">
    <location>
        <begin position="71"/>
        <end position="124"/>
    </location>
</feature>
<dbReference type="AlphaFoldDB" id="A0A8J9TIY9"/>
<organism evidence="2">
    <name type="scientific">Phaeodactylum tricornutum</name>
    <name type="common">Diatom</name>
    <dbReference type="NCBI Taxonomy" id="2850"/>
    <lineage>
        <taxon>Eukaryota</taxon>
        <taxon>Sar</taxon>
        <taxon>Stramenopiles</taxon>
        <taxon>Ochrophyta</taxon>
        <taxon>Bacillariophyta</taxon>
        <taxon>Bacillariophyceae</taxon>
        <taxon>Bacillariophycidae</taxon>
        <taxon>Naviculales</taxon>
        <taxon>Phaeodactylaceae</taxon>
        <taxon>Phaeodactylum</taxon>
    </lineage>
</organism>
<evidence type="ECO:0000259" key="1">
    <source>
        <dbReference type="SMART" id="SM00507"/>
    </source>
</evidence>
<proteinExistence type="predicted"/>
<reference evidence="2" key="1">
    <citation type="submission" date="2022-02" db="EMBL/GenBank/DDBJ databases">
        <authorList>
            <person name="Giguere J D."/>
        </authorList>
    </citation>
    <scope>NUCLEOTIDE SEQUENCE</scope>
    <source>
        <strain evidence="2">CCAP 1055/1</strain>
    </source>
</reference>
<dbReference type="Gene3D" id="1.10.30.50">
    <property type="match status" value="1"/>
</dbReference>
<gene>
    <name evidence="2" type="ORF">PTTT1_LOCUS15955</name>
</gene>
<dbReference type="InterPro" id="IPR029471">
    <property type="entry name" value="HNH_5"/>
</dbReference>
<dbReference type="Pfam" id="PF14279">
    <property type="entry name" value="HNH_5"/>
    <property type="match status" value="1"/>
</dbReference>
<dbReference type="CDD" id="cd00085">
    <property type="entry name" value="HNHc"/>
    <property type="match status" value="1"/>
</dbReference>
<evidence type="ECO:0000313" key="2">
    <source>
        <dbReference type="EMBL" id="CAG9281277.1"/>
    </source>
</evidence>
<name>A0A8J9TIY9_PHATR</name>
<feature type="non-terminal residue" evidence="2">
    <location>
        <position position="1"/>
    </location>
</feature>
<dbReference type="InterPro" id="IPR003615">
    <property type="entry name" value="HNH_nuc"/>
</dbReference>
<accession>A0A8J9TIY9</accession>
<dbReference type="PANTHER" id="PTHR33877">
    <property type="entry name" value="SLL1193 PROTEIN"/>
    <property type="match status" value="1"/>
</dbReference>
<dbReference type="PANTHER" id="PTHR33877:SF2">
    <property type="entry name" value="OS07G0170200 PROTEIN"/>
    <property type="match status" value="1"/>
</dbReference>
<dbReference type="Proteomes" id="UP000836788">
    <property type="component" value="Chromosome 14"/>
</dbReference>